<dbReference type="InterPro" id="IPR050490">
    <property type="entry name" value="Bact_solute-bd_prot1"/>
</dbReference>
<dbReference type="PANTHER" id="PTHR43649">
    <property type="entry name" value="ARABINOSE-BINDING PROTEIN-RELATED"/>
    <property type="match status" value="1"/>
</dbReference>
<evidence type="ECO:0000256" key="2">
    <source>
        <dbReference type="ARBA" id="ARBA00008520"/>
    </source>
</evidence>
<sequence length="419" mass="45935">MTKTIRLALLASTMLGTAAWAEDVTLTVESWRNDDLAIWQDKIIPAFEAANPGIKINFAPSAPPEYNAVLNSKLDAGSAGDLITCRPFDASLELFKKGKLADLTDLAAMANFSDVAKSAWQTDDGKQTFCVPMASVIHGFIYNKNAFAELGLEPPKTEAEFFALLDKIKEDGTYIPMAMGITDQWEAATMGYQNIGPNYWKGEEGRKALLAGTQKLTDEAWVAPFRQLAKWKDYLGDGFEAQTYPDSQNLFTLGRAAIYPAGSWEIGVFGPQIGGAFEMGAFPPPVPAEGDKCYISDHTDIGLGLNAATKHPEEARKFLEWVGSPEFAELYANALPGFFSLNSTPVEMQDPLAKEFVSWRQNCEPTIRSTYQILSRGTPNLENETWTASANVITGAETPEAAAERLQKGLASWYEPQQK</sequence>
<dbReference type="Pfam" id="PF01547">
    <property type="entry name" value="SBP_bac_1"/>
    <property type="match status" value="1"/>
</dbReference>
<keyword evidence="9" id="KW-1185">Reference proteome</keyword>
<evidence type="ECO:0000313" key="9">
    <source>
        <dbReference type="Proteomes" id="UP001143349"/>
    </source>
</evidence>
<dbReference type="GO" id="GO:0042597">
    <property type="term" value="C:periplasmic space"/>
    <property type="evidence" value="ECO:0007669"/>
    <property type="project" value="UniProtKB-SubCell"/>
</dbReference>
<reference evidence="8" key="2">
    <citation type="submission" date="2023-01" db="EMBL/GenBank/DDBJ databases">
        <authorList>
            <person name="Sun Q."/>
            <person name="Evtushenko L."/>
        </authorList>
    </citation>
    <scope>NUCLEOTIDE SEQUENCE</scope>
    <source>
        <strain evidence="8">VKM B-2222</strain>
    </source>
</reference>
<comment type="function">
    <text evidence="5">Part of a binding-protein-dependent transport system for a sugar.</text>
</comment>
<dbReference type="InterPro" id="IPR006061">
    <property type="entry name" value="SBP_1_CS"/>
</dbReference>
<dbReference type="InterPro" id="IPR006059">
    <property type="entry name" value="SBP"/>
</dbReference>
<dbReference type="Gene3D" id="3.40.190.10">
    <property type="entry name" value="Periplasmic binding protein-like II"/>
    <property type="match status" value="2"/>
</dbReference>
<evidence type="ECO:0000313" key="8">
    <source>
        <dbReference type="EMBL" id="GLK62707.1"/>
    </source>
</evidence>
<dbReference type="RefSeq" id="WP_271179014.1">
    <property type="nucleotide sequence ID" value="NZ_BSFH01000005.1"/>
</dbReference>
<evidence type="ECO:0000256" key="5">
    <source>
        <dbReference type="ARBA" id="ARBA00049629"/>
    </source>
</evidence>
<comment type="similarity">
    <text evidence="2">Belongs to the bacterial solute-binding protein 1 family.</text>
</comment>
<keyword evidence="4 7" id="KW-0732">Signal</keyword>
<dbReference type="Proteomes" id="UP001143349">
    <property type="component" value="Unassembled WGS sequence"/>
</dbReference>
<protein>
    <recommendedName>
        <fullName evidence="6">Probable sugar-binding periplasmic protein</fullName>
    </recommendedName>
</protein>
<evidence type="ECO:0000256" key="6">
    <source>
        <dbReference type="ARBA" id="ARBA00049753"/>
    </source>
</evidence>
<keyword evidence="3" id="KW-0813">Transport</keyword>
<dbReference type="SUPFAM" id="SSF53850">
    <property type="entry name" value="Periplasmic binding protein-like II"/>
    <property type="match status" value="1"/>
</dbReference>
<feature type="chain" id="PRO_5042217778" description="Probable sugar-binding periplasmic protein" evidence="7">
    <location>
        <begin position="22"/>
        <end position="419"/>
    </location>
</feature>
<evidence type="ECO:0000256" key="1">
    <source>
        <dbReference type="ARBA" id="ARBA00004418"/>
    </source>
</evidence>
<dbReference type="EMBL" id="BSFH01000005">
    <property type="protein sequence ID" value="GLK62707.1"/>
    <property type="molecule type" value="Genomic_DNA"/>
</dbReference>
<accession>A0AAD3NVC4</accession>
<reference evidence="8" key="1">
    <citation type="journal article" date="2014" name="Int. J. Syst. Evol. Microbiol.">
        <title>Complete genome sequence of Corynebacterium casei LMG S-19264T (=DSM 44701T), isolated from a smear-ripened cheese.</title>
        <authorList>
            <consortium name="US DOE Joint Genome Institute (JGI-PGF)"/>
            <person name="Walter F."/>
            <person name="Albersmeier A."/>
            <person name="Kalinowski J."/>
            <person name="Ruckert C."/>
        </authorList>
    </citation>
    <scope>NUCLEOTIDE SEQUENCE</scope>
    <source>
        <strain evidence="8">VKM B-2222</strain>
    </source>
</reference>
<gene>
    <name evidence="8" type="ORF">GCM10017635_01750</name>
</gene>
<dbReference type="PANTHER" id="PTHR43649:SF28">
    <property type="entry name" value="BINDING PROTEIN COMPONENT OF ABC SUGAR TRANSPORTER-RELATED"/>
    <property type="match status" value="1"/>
</dbReference>
<name>A0AAD3NVC4_9RHOB</name>
<feature type="signal peptide" evidence="7">
    <location>
        <begin position="1"/>
        <end position="21"/>
    </location>
</feature>
<evidence type="ECO:0000256" key="7">
    <source>
        <dbReference type="SAM" id="SignalP"/>
    </source>
</evidence>
<evidence type="ECO:0000256" key="4">
    <source>
        <dbReference type="ARBA" id="ARBA00022729"/>
    </source>
</evidence>
<proteinExistence type="inferred from homology"/>
<organism evidence="8 9">
    <name type="scientific">Paracoccus kondratievae</name>
    <dbReference type="NCBI Taxonomy" id="135740"/>
    <lineage>
        <taxon>Bacteria</taxon>
        <taxon>Pseudomonadati</taxon>
        <taxon>Pseudomonadota</taxon>
        <taxon>Alphaproteobacteria</taxon>
        <taxon>Rhodobacterales</taxon>
        <taxon>Paracoccaceae</taxon>
        <taxon>Paracoccus</taxon>
    </lineage>
</organism>
<comment type="caution">
    <text evidence="8">The sequence shown here is derived from an EMBL/GenBank/DDBJ whole genome shotgun (WGS) entry which is preliminary data.</text>
</comment>
<dbReference type="AlphaFoldDB" id="A0AAD3NVC4"/>
<dbReference type="PROSITE" id="PS01037">
    <property type="entry name" value="SBP_BACTERIAL_1"/>
    <property type="match status" value="1"/>
</dbReference>
<dbReference type="GO" id="GO:0055085">
    <property type="term" value="P:transmembrane transport"/>
    <property type="evidence" value="ECO:0007669"/>
    <property type="project" value="InterPro"/>
</dbReference>
<evidence type="ECO:0000256" key="3">
    <source>
        <dbReference type="ARBA" id="ARBA00022448"/>
    </source>
</evidence>
<comment type="subcellular location">
    <subcellularLocation>
        <location evidence="1">Periplasm</location>
    </subcellularLocation>
</comment>